<dbReference type="EMBL" id="VBAM01000423">
    <property type="protein sequence ID" value="TMJ08111.1"/>
    <property type="molecule type" value="Genomic_DNA"/>
</dbReference>
<comment type="similarity">
    <text evidence="2">Belongs to the bacterial solute-binding protein 5 family.</text>
</comment>
<comment type="subcellular location">
    <subcellularLocation>
        <location evidence="1">Cell envelope</location>
    </subcellularLocation>
</comment>
<evidence type="ECO:0000256" key="1">
    <source>
        <dbReference type="ARBA" id="ARBA00004196"/>
    </source>
</evidence>
<evidence type="ECO:0000313" key="5">
    <source>
        <dbReference type="EMBL" id="TMJ08111.1"/>
    </source>
</evidence>
<dbReference type="PANTHER" id="PTHR30290:SF10">
    <property type="entry name" value="PERIPLASMIC OLIGOPEPTIDE-BINDING PROTEIN-RELATED"/>
    <property type="match status" value="1"/>
</dbReference>
<comment type="caution">
    <text evidence="5">The sequence shown here is derived from an EMBL/GenBank/DDBJ whole genome shotgun (WGS) entry which is preliminary data.</text>
</comment>
<dbReference type="Proteomes" id="UP000320393">
    <property type="component" value="Unassembled WGS sequence"/>
</dbReference>
<reference evidence="5 6" key="1">
    <citation type="journal article" date="2019" name="Nat. Microbiol.">
        <title>Mediterranean grassland soil C-N compound turnover is dependent on rainfall and depth, and is mediated by genomically divergent microorganisms.</title>
        <authorList>
            <person name="Diamond S."/>
            <person name="Andeer P.F."/>
            <person name="Li Z."/>
            <person name="Crits-Christoph A."/>
            <person name="Burstein D."/>
            <person name="Anantharaman K."/>
            <person name="Lane K.R."/>
            <person name="Thomas B.C."/>
            <person name="Pan C."/>
            <person name="Northen T.R."/>
            <person name="Banfield J.F."/>
        </authorList>
    </citation>
    <scope>NUCLEOTIDE SEQUENCE [LARGE SCALE GENOMIC DNA]</scope>
    <source>
        <strain evidence="5">NP_5</strain>
    </source>
</reference>
<dbReference type="InterPro" id="IPR039424">
    <property type="entry name" value="SBP_5"/>
</dbReference>
<protein>
    <recommendedName>
        <fullName evidence="7">Peptide ABC transporter substrate-binding protein</fullName>
    </recommendedName>
</protein>
<dbReference type="GO" id="GO:1904680">
    <property type="term" value="F:peptide transmembrane transporter activity"/>
    <property type="evidence" value="ECO:0007669"/>
    <property type="project" value="TreeGrafter"/>
</dbReference>
<gene>
    <name evidence="5" type="ORF">E6H02_10445</name>
</gene>
<evidence type="ECO:0000256" key="4">
    <source>
        <dbReference type="ARBA" id="ARBA00022729"/>
    </source>
</evidence>
<dbReference type="GO" id="GO:0030313">
    <property type="term" value="C:cell envelope"/>
    <property type="evidence" value="ECO:0007669"/>
    <property type="project" value="UniProtKB-SubCell"/>
</dbReference>
<organism evidence="5 6">
    <name type="scientific">Candidatus Segetimicrobium genomatis</name>
    <dbReference type="NCBI Taxonomy" id="2569760"/>
    <lineage>
        <taxon>Bacteria</taxon>
        <taxon>Bacillati</taxon>
        <taxon>Candidatus Sysuimicrobiota</taxon>
        <taxon>Candidatus Sysuimicrobiia</taxon>
        <taxon>Candidatus Sysuimicrobiales</taxon>
        <taxon>Candidatus Segetimicrobiaceae</taxon>
        <taxon>Candidatus Segetimicrobium</taxon>
    </lineage>
</organism>
<dbReference type="SUPFAM" id="SSF53850">
    <property type="entry name" value="Periplasmic binding protein-like II"/>
    <property type="match status" value="1"/>
</dbReference>
<dbReference type="GO" id="GO:0015833">
    <property type="term" value="P:peptide transport"/>
    <property type="evidence" value="ECO:0007669"/>
    <property type="project" value="TreeGrafter"/>
</dbReference>
<evidence type="ECO:0000256" key="3">
    <source>
        <dbReference type="ARBA" id="ARBA00022448"/>
    </source>
</evidence>
<evidence type="ECO:0000256" key="2">
    <source>
        <dbReference type="ARBA" id="ARBA00005695"/>
    </source>
</evidence>
<proteinExistence type="inferred from homology"/>
<sequence length="157" mass="17548">AMNPIAQDYQMAAEAAAAMLKENLGVDVALQKTEFANFQQGMNRRTVFQAFMTGWAADYLDYSDYLDLLLYSKSPLDRVSYANPDFDRLVDDANAAPTEAQRTVLYHKAEALAVEDAAMIPIVFSQFALLKKPYVHGLETTPALTGWLRFNTVSIQK</sequence>
<keyword evidence="3" id="KW-0813">Transport</keyword>
<name>A0A537LJC2_9BACT</name>
<keyword evidence="4" id="KW-0732">Signal</keyword>
<dbReference type="AlphaFoldDB" id="A0A537LJC2"/>
<dbReference type="PANTHER" id="PTHR30290">
    <property type="entry name" value="PERIPLASMIC BINDING COMPONENT OF ABC TRANSPORTER"/>
    <property type="match status" value="1"/>
</dbReference>
<dbReference type="Gene3D" id="3.10.105.10">
    <property type="entry name" value="Dipeptide-binding Protein, Domain 3"/>
    <property type="match status" value="1"/>
</dbReference>
<evidence type="ECO:0008006" key="7">
    <source>
        <dbReference type="Google" id="ProtNLM"/>
    </source>
</evidence>
<dbReference type="Gene3D" id="3.40.190.10">
    <property type="entry name" value="Periplasmic binding protein-like II"/>
    <property type="match status" value="1"/>
</dbReference>
<feature type="non-terminal residue" evidence="5">
    <location>
        <position position="1"/>
    </location>
</feature>
<evidence type="ECO:0000313" key="6">
    <source>
        <dbReference type="Proteomes" id="UP000320393"/>
    </source>
</evidence>
<accession>A0A537LJC2</accession>